<dbReference type="Proteomes" id="UP001059380">
    <property type="component" value="Chromosome"/>
</dbReference>
<proteinExistence type="predicted"/>
<dbReference type="KEGG" id="orp:MOP44_04340"/>
<dbReference type="AlphaFoldDB" id="A0A9J7BRH2"/>
<evidence type="ECO:0000313" key="2">
    <source>
        <dbReference type="Proteomes" id="UP001059380"/>
    </source>
</evidence>
<keyword evidence="2" id="KW-1185">Reference proteome</keyword>
<sequence>MKAKRIPGLLRVIEASELNEIRAVNEQPEVDRQFSSRTPLLNGLLLSKLLGVLSYRGKRFPTMQSRQSACRAHDQNTLWDQLSAKASFFRDGPAELESVAAWLKGIGEVHEVGILLQELVGRAFEPSYKASEESWAAAVTLAAAIQAKNPIKLFSWKITGRIRSARNVLAAKVAGDRAGIHGTGIAIHNLVVALNSMKVLYGDIGLRESLLPEEAVHRSLAAPAAVLRQATAPGSVCGCPFKKGTIFVLKLSEAFKRSGHDGIVFQRGSWNQCPAEQWVPALLAGIWVRATNRR</sequence>
<reference evidence="1" key="1">
    <citation type="submission" date="2021-04" db="EMBL/GenBank/DDBJ databases">
        <title>Phylogenetic analysis of Acidobacteriaceae.</title>
        <authorList>
            <person name="Qiu L."/>
            <person name="Zhang Q."/>
        </authorList>
    </citation>
    <scope>NUCLEOTIDE SEQUENCE</scope>
    <source>
        <strain evidence="1">DSM 25168</strain>
    </source>
</reference>
<gene>
    <name evidence="1" type="ORF">MOP44_04340</name>
</gene>
<name>A0A9J7BRH2_9BACT</name>
<accession>A0A9J7BRH2</accession>
<evidence type="ECO:0000313" key="1">
    <source>
        <dbReference type="EMBL" id="UWZ85175.1"/>
    </source>
</evidence>
<dbReference type="EMBL" id="CP093313">
    <property type="protein sequence ID" value="UWZ85175.1"/>
    <property type="molecule type" value="Genomic_DNA"/>
</dbReference>
<protein>
    <submittedName>
        <fullName evidence="1">Uncharacterized protein</fullName>
    </submittedName>
</protein>
<dbReference type="RefSeq" id="WP_260794691.1">
    <property type="nucleotide sequence ID" value="NZ_CP093313.1"/>
</dbReference>
<organism evidence="1 2">
    <name type="scientific">Occallatibacter riparius</name>
    <dbReference type="NCBI Taxonomy" id="1002689"/>
    <lineage>
        <taxon>Bacteria</taxon>
        <taxon>Pseudomonadati</taxon>
        <taxon>Acidobacteriota</taxon>
        <taxon>Terriglobia</taxon>
        <taxon>Terriglobales</taxon>
        <taxon>Acidobacteriaceae</taxon>
        <taxon>Occallatibacter</taxon>
    </lineage>
</organism>